<dbReference type="Proteomes" id="UP000006201">
    <property type="component" value="Unassembled WGS sequence"/>
</dbReference>
<evidence type="ECO:0000256" key="1">
    <source>
        <dbReference type="ARBA" id="ARBA00022679"/>
    </source>
</evidence>
<keyword evidence="1 4" id="KW-0808">Transferase</keyword>
<evidence type="ECO:0000259" key="3">
    <source>
        <dbReference type="Pfam" id="PF00483"/>
    </source>
</evidence>
<dbReference type="EMBL" id="AAOH01000003">
    <property type="protein sequence ID" value="EAR29166.1"/>
    <property type="molecule type" value="Genomic_DNA"/>
</dbReference>
<dbReference type="PANTHER" id="PTHR43584">
    <property type="entry name" value="NUCLEOTIDYL TRANSFERASE"/>
    <property type="match status" value="1"/>
</dbReference>
<dbReference type="OrthoDB" id="9788272at2"/>
<dbReference type="eggNOG" id="COG1208">
    <property type="taxonomic scope" value="Bacteria"/>
</dbReference>
<reference evidence="4 5" key="1">
    <citation type="submission" date="2006-02" db="EMBL/GenBank/DDBJ databases">
        <authorList>
            <person name="Moran M.A."/>
            <person name="Kjelleberg S."/>
            <person name="Egan S."/>
            <person name="Saunders N."/>
            <person name="Thomas T."/>
            <person name="Ferriera S."/>
            <person name="Johnson J."/>
            <person name="Kravitz S."/>
            <person name="Halpern A."/>
            <person name="Remington K."/>
            <person name="Beeson K."/>
            <person name="Tran B."/>
            <person name="Rogers Y.-H."/>
            <person name="Friedman R."/>
            <person name="Venter J.C."/>
        </authorList>
    </citation>
    <scope>NUCLEOTIDE SEQUENCE [LARGE SCALE GENOMIC DNA]</scope>
    <source>
        <strain evidence="4 5">D2</strain>
    </source>
</reference>
<dbReference type="RefSeq" id="WP_009838427.1">
    <property type="nucleotide sequence ID" value="NZ_AAOH01000003.1"/>
</dbReference>
<dbReference type="InterPro" id="IPR029044">
    <property type="entry name" value="Nucleotide-diphossugar_trans"/>
</dbReference>
<dbReference type="NCBIfam" id="NF045761">
    <property type="entry name" value="NAMPUrTaseMurU"/>
    <property type="match status" value="1"/>
</dbReference>
<dbReference type="InterPro" id="IPR005835">
    <property type="entry name" value="NTP_transferase_dom"/>
</dbReference>
<dbReference type="CDD" id="cd06422">
    <property type="entry name" value="NTP_transferase_like_1"/>
    <property type="match status" value="1"/>
</dbReference>
<dbReference type="AlphaFoldDB" id="A4C9A1"/>
<organism evidence="4 5">
    <name type="scientific">Pseudoalteromonas tunicata D2</name>
    <dbReference type="NCBI Taxonomy" id="87626"/>
    <lineage>
        <taxon>Bacteria</taxon>
        <taxon>Pseudomonadati</taxon>
        <taxon>Pseudomonadota</taxon>
        <taxon>Gammaproteobacteria</taxon>
        <taxon>Alteromonadales</taxon>
        <taxon>Pseudoalteromonadaceae</taxon>
        <taxon>Pseudoalteromonas</taxon>
    </lineage>
</organism>
<evidence type="ECO:0000313" key="4">
    <source>
        <dbReference type="EMBL" id="EAR29166.1"/>
    </source>
</evidence>
<protein>
    <submittedName>
        <fullName evidence="4">Mannose-1-phosphate guanyltransferase-related protein</fullName>
    </submittedName>
</protein>
<evidence type="ECO:0000256" key="2">
    <source>
        <dbReference type="ARBA" id="ARBA00022695"/>
    </source>
</evidence>
<dbReference type="InterPro" id="IPR050065">
    <property type="entry name" value="GlmU-like"/>
</dbReference>
<dbReference type="InterPro" id="IPR054790">
    <property type="entry name" value="MurU"/>
</dbReference>
<dbReference type="STRING" id="87626.PTD2_08979"/>
<evidence type="ECO:0000313" key="5">
    <source>
        <dbReference type="Proteomes" id="UP000006201"/>
    </source>
</evidence>
<gene>
    <name evidence="4" type="ORF">PTD2_08979</name>
</gene>
<dbReference type="SUPFAM" id="SSF53448">
    <property type="entry name" value="Nucleotide-diphospho-sugar transferases"/>
    <property type="match status" value="1"/>
</dbReference>
<sequence length="226" mass="24861">MKAMILAAGRGKRMMPLTAEQPKPMLTVQEKPLIVYHLERLRAAGITEVIINLAWCGEKIQHYCGDGSQWGLTIHYSQEVAEGLETAGGIIQALPLLGDAPFLVINGDIFTDYDVSSLTQLQLDDGHAHLVLVENPSHHPQGDFAFAQGHLVANSEPRFTFAGIALYHPTFFAGLPVDFRPLAPLLRAKMAEHKVHGERYLGVWVDVGTPERLAELNIIQGQRNVG</sequence>
<keyword evidence="2" id="KW-0548">Nucleotidyltransferase</keyword>
<dbReference type="HOGENOM" id="CLU_029499_2_1_6"/>
<comment type="caution">
    <text evidence="4">The sequence shown here is derived from an EMBL/GenBank/DDBJ whole genome shotgun (WGS) entry which is preliminary data.</text>
</comment>
<name>A4C9A1_9GAMM</name>
<proteinExistence type="predicted"/>
<keyword evidence="5" id="KW-1185">Reference proteome</keyword>
<dbReference type="Pfam" id="PF00483">
    <property type="entry name" value="NTP_transferase"/>
    <property type="match status" value="1"/>
</dbReference>
<dbReference type="GO" id="GO:0016779">
    <property type="term" value="F:nucleotidyltransferase activity"/>
    <property type="evidence" value="ECO:0007669"/>
    <property type="project" value="UniProtKB-KW"/>
</dbReference>
<dbReference type="PANTHER" id="PTHR43584:SF8">
    <property type="entry name" value="N-ACETYLMURAMATE ALPHA-1-PHOSPHATE URIDYLYLTRANSFERASE"/>
    <property type="match status" value="1"/>
</dbReference>
<feature type="domain" description="Nucleotidyl transferase" evidence="3">
    <location>
        <begin position="2"/>
        <end position="133"/>
    </location>
</feature>
<dbReference type="Gene3D" id="3.90.550.10">
    <property type="entry name" value="Spore Coat Polysaccharide Biosynthesis Protein SpsA, Chain A"/>
    <property type="match status" value="1"/>
</dbReference>
<accession>A4C9A1</accession>